<evidence type="ECO:0000256" key="3">
    <source>
        <dbReference type="ARBA" id="ARBA00023054"/>
    </source>
</evidence>
<dbReference type="AlphaFoldDB" id="A0A9N9LQS6"/>
<dbReference type="PANTHER" id="PTHR23405">
    <property type="entry name" value="MAINTENANCE OF KILLER 16 MAK16 PROTEIN-RELATED"/>
    <property type="match status" value="1"/>
</dbReference>
<dbReference type="Proteomes" id="UP000701801">
    <property type="component" value="Unassembled WGS sequence"/>
</dbReference>
<feature type="compositionally biased region" description="Polar residues" evidence="6">
    <location>
        <begin position="353"/>
        <end position="368"/>
    </location>
</feature>
<dbReference type="PANTHER" id="PTHR23405:SF5">
    <property type="entry name" value="THO COMPLEX SUBUNIT 7 HOMOLOG"/>
    <property type="match status" value="1"/>
</dbReference>
<evidence type="ECO:0008006" key="9">
    <source>
        <dbReference type="Google" id="ProtNLM"/>
    </source>
</evidence>
<name>A0A9N9LQS6_9HELO</name>
<evidence type="ECO:0000313" key="7">
    <source>
        <dbReference type="EMBL" id="CAG8978138.1"/>
    </source>
</evidence>
<dbReference type="InterPro" id="IPR008501">
    <property type="entry name" value="THOC7/Mft1"/>
</dbReference>
<keyword evidence="8" id="KW-1185">Reference proteome</keyword>
<feature type="coiled-coil region" evidence="5">
    <location>
        <begin position="204"/>
        <end position="263"/>
    </location>
</feature>
<organism evidence="7 8">
    <name type="scientific">Hymenoscyphus albidus</name>
    <dbReference type="NCBI Taxonomy" id="595503"/>
    <lineage>
        <taxon>Eukaryota</taxon>
        <taxon>Fungi</taxon>
        <taxon>Dikarya</taxon>
        <taxon>Ascomycota</taxon>
        <taxon>Pezizomycotina</taxon>
        <taxon>Leotiomycetes</taxon>
        <taxon>Helotiales</taxon>
        <taxon>Helotiaceae</taxon>
        <taxon>Hymenoscyphus</taxon>
    </lineage>
</organism>
<comment type="caution">
    <text evidence="7">The sequence shown here is derived from an EMBL/GenBank/DDBJ whole genome shotgun (WGS) entry which is preliminary data.</text>
</comment>
<evidence type="ECO:0000256" key="4">
    <source>
        <dbReference type="ARBA" id="ARBA00023242"/>
    </source>
</evidence>
<dbReference type="EMBL" id="CAJVRM010000241">
    <property type="protein sequence ID" value="CAG8978138.1"/>
    <property type="molecule type" value="Genomic_DNA"/>
</dbReference>
<evidence type="ECO:0000256" key="2">
    <source>
        <dbReference type="ARBA" id="ARBA00006482"/>
    </source>
</evidence>
<dbReference type="OrthoDB" id="205166at2759"/>
<evidence type="ECO:0000256" key="1">
    <source>
        <dbReference type="ARBA" id="ARBA00004123"/>
    </source>
</evidence>
<feature type="region of interest" description="Disordered" evidence="6">
    <location>
        <begin position="1"/>
        <end position="67"/>
    </location>
</feature>
<dbReference type="GO" id="GO:0006406">
    <property type="term" value="P:mRNA export from nucleus"/>
    <property type="evidence" value="ECO:0007669"/>
    <property type="project" value="TreeGrafter"/>
</dbReference>
<gene>
    <name evidence="7" type="ORF">HYALB_00013021</name>
</gene>
<reference evidence="7" key="1">
    <citation type="submission" date="2021-07" db="EMBL/GenBank/DDBJ databases">
        <authorList>
            <person name="Durling M."/>
        </authorList>
    </citation>
    <scope>NUCLEOTIDE SEQUENCE</scope>
</reference>
<comment type="subcellular location">
    <subcellularLocation>
        <location evidence="1">Nucleus</location>
    </subcellularLocation>
</comment>
<protein>
    <recommendedName>
        <fullName evidence="9">Tho complex subunit 7</fullName>
    </recommendedName>
</protein>
<dbReference type="GO" id="GO:0006397">
    <property type="term" value="P:mRNA processing"/>
    <property type="evidence" value="ECO:0007669"/>
    <property type="project" value="InterPro"/>
</dbReference>
<evidence type="ECO:0000256" key="5">
    <source>
        <dbReference type="SAM" id="Coils"/>
    </source>
</evidence>
<feature type="compositionally biased region" description="Acidic residues" evidence="6">
    <location>
        <begin position="299"/>
        <end position="309"/>
    </location>
</feature>
<keyword evidence="4" id="KW-0539">Nucleus</keyword>
<accession>A0A9N9LQS6</accession>
<comment type="similarity">
    <text evidence="2">Belongs to the THOC7 family.</text>
</comment>
<evidence type="ECO:0000313" key="8">
    <source>
        <dbReference type="Proteomes" id="UP000701801"/>
    </source>
</evidence>
<feature type="region of interest" description="Disordered" evidence="6">
    <location>
        <begin position="290"/>
        <end position="431"/>
    </location>
</feature>
<dbReference type="Pfam" id="PF05615">
    <property type="entry name" value="THOC7"/>
    <property type="match status" value="1"/>
</dbReference>
<keyword evidence="3 5" id="KW-0175">Coiled coil</keyword>
<proteinExistence type="inferred from homology"/>
<dbReference type="GO" id="GO:0000445">
    <property type="term" value="C:THO complex part of transcription export complex"/>
    <property type="evidence" value="ECO:0007669"/>
    <property type="project" value="InterPro"/>
</dbReference>
<feature type="compositionally biased region" description="Basic and acidic residues" evidence="6">
    <location>
        <begin position="1"/>
        <end position="11"/>
    </location>
</feature>
<sequence length="431" mass="48218">MSVEARNKEGVTKTSESTKAPVRSSPVGDGLNPKAVITIKPSLLPIASTTIPRKQLPPPKPPPRHVAMASFQPLEPEEEHRSSREDELHRTRLLNVQEKPFKRITGRLLGPHSLLATPIKLPTPPPDTADEGTALQDSELQKQLDNRRQLREDFILDFVAFDDNMARIQFLYNSNERERERYKADKQRILDTAQEVRDSTVGLKVQLEEAKRSLEQRKKFDELTEKITNNKLLRPRADQEINLKKLEEECKELERESATYAETWKERREQFGRIVEEGMQLRRLIRDEKEEVERREGMDGAEEDGEVGENGENGEASMGGETPKHASVSGNATPGPEPSANSPGNTLKPRSFPSGSFSKAGSRATSRAGSPAPSERRREDSTMGEDATMTDSGSKADITPGTPMAEDETPRVTIDEPSVEEGEMEEKMDTT</sequence>
<evidence type="ECO:0000256" key="6">
    <source>
        <dbReference type="SAM" id="MobiDB-lite"/>
    </source>
</evidence>